<evidence type="ECO:0000256" key="2">
    <source>
        <dbReference type="ARBA" id="ARBA00023235"/>
    </source>
</evidence>
<dbReference type="PANTHER" id="PTHR43709">
    <property type="entry name" value="ACONITATE ISOMERASE-RELATED"/>
    <property type="match status" value="1"/>
</dbReference>
<dbReference type="EMBL" id="JAKNAX010000026">
    <property type="protein sequence ID" value="MDE1346902.1"/>
    <property type="molecule type" value="Genomic_DNA"/>
</dbReference>
<dbReference type="NCBIfam" id="TIGR02334">
    <property type="entry name" value="prpF"/>
    <property type="match status" value="1"/>
</dbReference>
<dbReference type="Pfam" id="PF04303">
    <property type="entry name" value="PrpF"/>
    <property type="match status" value="1"/>
</dbReference>
<evidence type="ECO:0000256" key="1">
    <source>
        <dbReference type="ARBA" id="ARBA00007673"/>
    </source>
</evidence>
<dbReference type="InterPro" id="IPR012709">
    <property type="entry name" value="PrpF"/>
</dbReference>
<organism evidence="3 4">
    <name type="scientific">Vibrio aestuarianus</name>
    <dbReference type="NCBI Taxonomy" id="28171"/>
    <lineage>
        <taxon>Bacteria</taxon>
        <taxon>Pseudomonadati</taxon>
        <taxon>Pseudomonadota</taxon>
        <taxon>Gammaproteobacteria</taxon>
        <taxon>Vibrionales</taxon>
        <taxon>Vibrionaceae</taxon>
        <taxon>Vibrio</taxon>
    </lineage>
</organism>
<protein>
    <submittedName>
        <fullName evidence="3">2-methylaconitate cis-trans isomerase PrpF</fullName>
    </submittedName>
</protein>
<dbReference type="InterPro" id="IPR007400">
    <property type="entry name" value="PrpF-like"/>
</dbReference>
<proteinExistence type="inferred from homology"/>
<reference evidence="3" key="1">
    <citation type="submission" date="2022-02" db="EMBL/GenBank/DDBJ databases">
        <title>Emergence and expansion in Europe of a Vibrio aestuarianus clonal complex pathogenic for oysters.</title>
        <authorList>
            <person name="Mesnil A."/>
            <person name="Travers M.-A."/>
        </authorList>
    </citation>
    <scope>NUCLEOTIDE SEQUENCE</scope>
    <source>
        <strain evidence="3">19_064_15T1</strain>
    </source>
</reference>
<evidence type="ECO:0000313" key="4">
    <source>
        <dbReference type="Proteomes" id="UP001140978"/>
    </source>
</evidence>
<comment type="caution">
    <text evidence="3">The sequence shown here is derived from an EMBL/GenBank/DDBJ whole genome shotgun (WGS) entry which is preliminary data.</text>
</comment>
<dbReference type="GO" id="GO:0016853">
    <property type="term" value="F:isomerase activity"/>
    <property type="evidence" value="ECO:0007669"/>
    <property type="project" value="UniProtKB-KW"/>
</dbReference>
<accession>A0A9X4FF01</accession>
<dbReference type="GO" id="GO:0019629">
    <property type="term" value="P:propionate catabolic process, 2-methylcitrate cycle"/>
    <property type="evidence" value="ECO:0007669"/>
    <property type="project" value="InterPro"/>
</dbReference>
<sequence length="380" mass="40431">MRGGTSKGVFFRLEDLPQAAQQAGEIRDQLLLRVIGSPDPYAKQIDGMGGATSSTSKTVIVSKSERDDHDVDYLFGQVSIDKPFVDWSGNCGNLSAAVGPFALHSGFIDKERIPNNGVVTVRVWQANIGKTILVHVPICNGEVQEMGDFELDGVTFPAAEIQVDFINPADTAADDNRSMFPTGNLVDDLEVPGLGTLKATMINAGIPTIFVEANAIGYQGIELQDQINSDEKALAMFESIRAYGALKMGLIEHLEQAQQRQHTPKVAFVAKAQNYLSSSGKAVSASEVDILVRALSMGKLHHAMMGTAAVAIASAACVPGTLVNTMAGGGEKESVTFGHPSGTLKVGASATSTNDSWTVEKAVMSRSARVLMEGWVRVHL</sequence>
<dbReference type="Proteomes" id="UP001140978">
    <property type="component" value="Unassembled WGS sequence"/>
</dbReference>
<gene>
    <name evidence="3" type="primary">prpF</name>
    <name evidence="3" type="ORF">L9X51_10735</name>
</gene>
<dbReference type="AlphaFoldDB" id="A0A9X4FF01"/>
<evidence type="ECO:0000313" key="3">
    <source>
        <dbReference type="EMBL" id="MDE1346902.1"/>
    </source>
</evidence>
<keyword evidence="2 3" id="KW-0413">Isomerase</keyword>
<name>A0A9X4FF01_9VIBR</name>
<dbReference type="FunFam" id="3.10.310.10:FF:000018">
    <property type="entry name" value="2-methylaconitate cis-trans isomerase"/>
    <property type="match status" value="1"/>
</dbReference>
<comment type="similarity">
    <text evidence="1">Belongs to the PrpF family.</text>
</comment>
<dbReference type="PANTHER" id="PTHR43709:SF2">
    <property type="entry name" value="DUF453 DOMAIN PROTEIN (AFU_ORTHOLOGUE AFUA_6G00360)"/>
    <property type="match status" value="1"/>
</dbReference>